<dbReference type="InterPro" id="IPR016040">
    <property type="entry name" value="NAD(P)-bd_dom"/>
</dbReference>
<dbReference type="GeneID" id="8100544"/>
<dbReference type="SUPFAM" id="SSF51735">
    <property type="entry name" value="NAD(P)-binding Rossmann-fold domains"/>
    <property type="match status" value="1"/>
</dbReference>
<dbReference type="Proteomes" id="UP000001745">
    <property type="component" value="Unassembled WGS sequence"/>
</dbReference>
<dbReference type="Gene3D" id="3.40.50.720">
    <property type="entry name" value="NAD(P)-binding Rossmann-like Domain"/>
    <property type="match status" value="1"/>
</dbReference>
<evidence type="ECO:0000313" key="4">
    <source>
        <dbReference type="Proteomes" id="UP000001745"/>
    </source>
</evidence>
<dbReference type="InterPro" id="IPR036291">
    <property type="entry name" value="NAD(P)-bd_dom_sf"/>
</dbReference>
<dbReference type="HOGENOM" id="CLU_025711_1_0_1"/>
<dbReference type="Pfam" id="PF13460">
    <property type="entry name" value="NAD_binding_10"/>
    <property type="match status" value="1"/>
</dbReference>
<comment type="similarity">
    <text evidence="1">Belongs to the avfA family.</text>
</comment>
<sequence length="272" mass="29869">MPQVLLLGGHGKIALHLTPLLLARSWNVTSVIRNAEHEAEILALGKDKPGKLSVLLSSLDDVKSQADAQAVLDKVKPEYVVWAAGAGGKGGPQRTYAIDRDAAKHFIASSFATPSVTKFLLISHMGSRKTKPSWFTEESWKRTEKLWTDILPDYCKAKWEADQYQTALAAVTKTKNPEREIQSISLRPGLLTDELATGKVAMGHVKAAEGSVTREDVAVVADRLLARDDAEGWFDLLNGEEPIDEAVERVVKGKIDSIGDEDVENMIRKFDL</sequence>
<evidence type="ECO:0000259" key="2">
    <source>
        <dbReference type="Pfam" id="PF13460"/>
    </source>
</evidence>
<dbReference type="VEuPathDB" id="FungiDB:TSTA_036980"/>
<dbReference type="PANTHER" id="PTHR15020:SF50">
    <property type="entry name" value="UPF0659 PROTEIN YMR090W"/>
    <property type="match status" value="1"/>
</dbReference>
<dbReference type="AlphaFoldDB" id="B8M8G4"/>
<dbReference type="PhylomeDB" id="B8M8G4"/>
<proteinExistence type="inferred from homology"/>
<protein>
    <recommendedName>
        <fullName evidence="2">NAD(P)-binding domain-containing protein</fullName>
    </recommendedName>
</protein>
<dbReference type="RefSeq" id="XP_002480911.1">
    <property type="nucleotide sequence ID" value="XM_002480866.1"/>
</dbReference>
<organism evidence="3 4">
    <name type="scientific">Talaromyces stipitatus (strain ATCC 10500 / CBS 375.48 / QM 6759 / NRRL 1006)</name>
    <name type="common">Penicillium stipitatum</name>
    <dbReference type="NCBI Taxonomy" id="441959"/>
    <lineage>
        <taxon>Eukaryota</taxon>
        <taxon>Fungi</taxon>
        <taxon>Dikarya</taxon>
        <taxon>Ascomycota</taxon>
        <taxon>Pezizomycotina</taxon>
        <taxon>Eurotiomycetes</taxon>
        <taxon>Eurotiomycetidae</taxon>
        <taxon>Eurotiales</taxon>
        <taxon>Trichocomaceae</taxon>
        <taxon>Talaromyces</taxon>
        <taxon>Talaromyces sect. Talaromyces</taxon>
    </lineage>
</organism>
<reference evidence="4" key="1">
    <citation type="journal article" date="2015" name="Genome Announc.">
        <title>Genome sequence of the AIDS-associated pathogen Penicillium marneffei (ATCC18224) and its near taxonomic relative Talaromyces stipitatus (ATCC10500).</title>
        <authorList>
            <person name="Nierman W.C."/>
            <person name="Fedorova-Abrams N.D."/>
            <person name="Andrianopoulos A."/>
        </authorList>
    </citation>
    <scope>NUCLEOTIDE SEQUENCE [LARGE SCALE GENOMIC DNA]</scope>
    <source>
        <strain evidence="4">ATCC 10500 / CBS 375.48 / QM 6759 / NRRL 1006</strain>
    </source>
</reference>
<dbReference type="OrthoDB" id="10254604at2759"/>
<dbReference type="InParanoid" id="B8M8G4"/>
<accession>B8M8G4</accession>
<gene>
    <name evidence="3" type="ORF">TSTA_036980</name>
</gene>
<dbReference type="eggNOG" id="KOG1203">
    <property type="taxonomic scope" value="Eukaryota"/>
</dbReference>
<dbReference type="STRING" id="441959.B8M8G4"/>
<dbReference type="PANTHER" id="PTHR15020">
    <property type="entry name" value="FLAVIN REDUCTASE-RELATED"/>
    <property type="match status" value="1"/>
</dbReference>
<feature type="domain" description="NAD(P)-binding" evidence="2">
    <location>
        <begin position="8"/>
        <end position="226"/>
    </location>
</feature>
<dbReference type="OMA" id="DYVAWSA"/>
<dbReference type="EMBL" id="EQ962654">
    <property type="protein sequence ID" value="EED20477.1"/>
    <property type="molecule type" value="Genomic_DNA"/>
</dbReference>
<evidence type="ECO:0000256" key="1">
    <source>
        <dbReference type="ARBA" id="ARBA00038376"/>
    </source>
</evidence>
<name>B8M8G4_TALSN</name>
<keyword evidence="4" id="KW-1185">Reference proteome</keyword>
<evidence type="ECO:0000313" key="3">
    <source>
        <dbReference type="EMBL" id="EED20477.1"/>
    </source>
</evidence>